<name>A0ABT1FCS3_9GAMM</name>
<sequence length="157" mass="18021">MKSPFYLDASFWISSISSLISILIAAFAYRISRKSYNFNQAVELLDRKSVLLAKVFEALNAMERLRVSIDRVRRQAELINDTELVELVADFPELKSQEKKIRDIYNDLLSLSSHETLLAYQQNFHIADSVLSQATALNLRFHDLVDDYKNAKMAKGC</sequence>
<gene>
    <name evidence="2" type="ORF">NC595_14055</name>
</gene>
<dbReference type="RefSeq" id="WP_253567441.1">
    <property type="nucleotide sequence ID" value="NZ_JAMZEK010000003.1"/>
</dbReference>
<reference evidence="2 3" key="1">
    <citation type="submission" date="2022-06" db="EMBL/GenBank/DDBJ databases">
        <title>Dyella sp. Sa strain:Sa Genome sequencing.</title>
        <authorList>
            <person name="Park S."/>
        </authorList>
    </citation>
    <scope>NUCLEOTIDE SEQUENCE [LARGE SCALE GENOMIC DNA]</scope>
    <source>
        <strain evidence="2 3">Sa</strain>
    </source>
</reference>
<keyword evidence="3" id="KW-1185">Reference proteome</keyword>
<keyword evidence="1" id="KW-1133">Transmembrane helix</keyword>
<evidence type="ECO:0000313" key="3">
    <source>
        <dbReference type="Proteomes" id="UP001204615"/>
    </source>
</evidence>
<comment type="caution">
    <text evidence="2">The sequence shown here is derived from an EMBL/GenBank/DDBJ whole genome shotgun (WGS) entry which is preliminary data.</text>
</comment>
<protein>
    <submittedName>
        <fullName evidence="2">Uncharacterized protein</fullName>
    </submittedName>
</protein>
<dbReference type="Proteomes" id="UP001204615">
    <property type="component" value="Unassembled WGS sequence"/>
</dbReference>
<organism evidence="2 3">
    <name type="scientific">Dyella lutea</name>
    <dbReference type="NCBI Taxonomy" id="2950441"/>
    <lineage>
        <taxon>Bacteria</taxon>
        <taxon>Pseudomonadati</taxon>
        <taxon>Pseudomonadota</taxon>
        <taxon>Gammaproteobacteria</taxon>
        <taxon>Lysobacterales</taxon>
        <taxon>Rhodanobacteraceae</taxon>
        <taxon>Dyella</taxon>
    </lineage>
</organism>
<dbReference type="EMBL" id="JAMZEK010000003">
    <property type="protein sequence ID" value="MCP1375169.1"/>
    <property type="molecule type" value="Genomic_DNA"/>
</dbReference>
<keyword evidence="1" id="KW-0812">Transmembrane</keyword>
<evidence type="ECO:0000313" key="2">
    <source>
        <dbReference type="EMBL" id="MCP1375169.1"/>
    </source>
</evidence>
<proteinExistence type="predicted"/>
<feature type="transmembrane region" description="Helical" evidence="1">
    <location>
        <begin position="12"/>
        <end position="29"/>
    </location>
</feature>
<evidence type="ECO:0000256" key="1">
    <source>
        <dbReference type="SAM" id="Phobius"/>
    </source>
</evidence>
<keyword evidence="1" id="KW-0472">Membrane</keyword>
<accession>A0ABT1FCS3</accession>